<keyword evidence="5" id="KW-0819">tRNA processing</keyword>
<dbReference type="Gene3D" id="3.30.70.580">
    <property type="entry name" value="Pseudouridine synthase I, catalytic domain, N-terminal subdomain"/>
    <property type="match status" value="1"/>
</dbReference>
<evidence type="ECO:0000259" key="20">
    <source>
        <dbReference type="Pfam" id="PF01416"/>
    </source>
</evidence>
<evidence type="ECO:0000256" key="1">
    <source>
        <dbReference type="ARBA" id="ARBA00001166"/>
    </source>
</evidence>
<dbReference type="GO" id="GO:1990481">
    <property type="term" value="P:mRNA pseudouridine synthesis"/>
    <property type="evidence" value="ECO:0007669"/>
    <property type="project" value="TreeGrafter"/>
</dbReference>
<feature type="domain" description="Pseudouridine synthase I TruA alpha/beta" evidence="20">
    <location>
        <begin position="227"/>
        <end position="324"/>
    </location>
</feature>
<keyword evidence="22" id="KW-1185">Reference proteome</keyword>
<dbReference type="InterPro" id="IPR020095">
    <property type="entry name" value="PsdUridine_synth_TruA_C"/>
</dbReference>
<dbReference type="GO" id="GO:0031119">
    <property type="term" value="P:tRNA pseudouridine synthesis"/>
    <property type="evidence" value="ECO:0007669"/>
    <property type="project" value="InterPro"/>
</dbReference>
<comment type="catalytic activity">
    <reaction evidence="9">
        <text>uridine(38/39/40) in tRNA = pseudouridine(38/39/40) in tRNA</text>
        <dbReference type="Rhea" id="RHEA:22376"/>
        <dbReference type="Rhea" id="RHEA-COMP:10085"/>
        <dbReference type="Rhea" id="RHEA-COMP:10087"/>
        <dbReference type="ChEBI" id="CHEBI:65314"/>
        <dbReference type="ChEBI" id="CHEBI:65315"/>
        <dbReference type="EC" id="5.4.99.12"/>
    </reaction>
</comment>
<dbReference type="NCBIfam" id="TIGR00071">
    <property type="entry name" value="hisT_truA"/>
    <property type="match status" value="1"/>
</dbReference>
<evidence type="ECO:0000256" key="8">
    <source>
        <dbReference type="ARBA" id="ARBA00036943"/>
    </source>
</evidence>
<evidence type="ECO:0000256" key="4">
    <source>
        <dbReference type="ARBA" id="ARBA00022664"/>
    </source>
</evidence>
<keyword evidence="4" id="KW-0507">mRNA processing</keyword>
<feature type="active site" description="Nucleophile" evidence="18">
    <location>
        <position position="133"/>
    </location>
</feature>
<evidence type="ECO:0000256" key="10">
    <source>
        <dbReference type="ARBA" id="ARBA00053709"/>
    </source>
</evidence>
<dbReference type="FunFam" id="3.30.70.580:FF:000002">
    <property type="entry name" value="tRNA pseudouridine synthase"/>
    <property type="match status" value="1"/>
</dbReference>
<dbReference type="GO" id="GO:0006397">
    <property type="term" value="P:mRNA processing"/>
    <property type="evidence" value="ECO:0007669"/>
    <property type="project" value="UniProtKB-KW"/>
</dbReference>
<evidence type="ECO:0000256" key="5">
    <source>
        <dbReference type="ARBA" id="ARBA00022694"/>
    </source>
</evidence>
<sequence>MKRICILPIQTWIRHQSILSQASDISCLPPVQNAIEMNEETLLGQNFDEENTHTNSDILYPSDSKKLIPKKKYALLMAYCGNKYHGMQVNLGSPDFPTIEGTLISALIKAGCVPEKYSSQIKQLHFQRCARTDKGVSAVSQLVSSRLLMSCPNPVEEINLHLPPDIRILGVKQVTKGFSSKNMCDARTYSYMLPTYALSDCAVTSPDPNFRLPREDFHRVNHILSFYRGSHNYHNFTSKKAPEDKSAWRHMFFVSCSEPSVHHGIEFASILFTGQSFMLHQIRKMVAMLIAISRGIVSADILLHCVQKDKISIPKAPGLGLVLECGHFGYYNRRYGADGLHEALTWGELLPTMEAFREEHITPVIIEGELEDLSMYFFIDKLKQHNFLSLTNNS</sequence>
<dbReference type="PANTHER" id="PTHR11142">
    <property type="entry name" value="PSEUDOURIDYLATE SYNTHASE"/>
    <property type="match status" value="1"/>
</dbReference>
<evidence type="ECO:0000256" key="2">
    <source>
        <dbReference type="ARBA" id="ARBA00004123"/>
    </source>
</evidence>
<dbReference type="Pfam" id="PF01416">
    <property type="entry name" value="PseudoU_synth_1"/>
    <property type="match status" value="1"/>
</dbReference>
<feature type="binding site" evidence="19">
    <location>
        <position position="189"/>
    </location>
    <ligand>
        <name>substrate</name>
    </ligand>
</feature>
<keyword evidence="6" id="KW-0413">Isomerase</keyword>
<evidence type="ECO:0000256" key="19">
    <source>
        <dbReference type="PIRSR" id="PIRSR641708-2"/>
    </source>
</evidence>
<evidence type="ECO:0000256" key="18">
    <source>
        <dbReference type="PIRSR" id="PIRSR641708-1"/>
    </source>
</evidence>
<dbReference type="EC" id="5.4.99.12" evidence="12"/>
<evidence type="ECO:0000256" key="13">
    <source>
        <dbReference type="ARBA" id="ARBA00068582"/>
    </source>
</evidence>
<dbReference type="GO" id="GO:0003723">
    <property type="term" value="F:RNA binding"/>
    <property type="evidence" value="ECO:0007669"/>
    <property type="project" value="InterPro"/>
</dbReference>
<dbReference type="EMBL" id="OW240914">
    <property type="protein sequence ID" value="CAH2274110.1"/>
    <property type="molecule type" value="Genomic_DNA"/>
</dbReference>
<dbReference type="PANTHER" id="PTHR11142:SF30">
    <property type="entry name" value="TRNA PSEUDOURIDINE SYNTHASE A ISOFORM X1"/>
    <property type="match status" value="1"/>
</dbReference>
<evidence type="ECO:0000256" key="17">
    <source>
        <dbReference type="ARBA" id="ARBA00081344"/>
    </source>
</evidence>
<protein>
    <recommendedName>
        <fullName evidence="13">Pseudouridylate synthase 1 homolog</fullName>
        <ecNumber evidence="12">5.4.99.12</ecNumber>
    </recommendedName>
    <alternativeName>
        <fullName evidence="14">tRNA pseudouridine synthase 1</fullName>
    </alternativeName>
    <alternativeName>
        <fullName evidence="17">tRNA pseudouridine(38-40) synthase</fullName>
    </alternativeName>
    <alternativeName>
        <fullName evidence="15">tRNA pseudouridylate synthase I</fullName>
    </alternativeName>
    <alternativeName>
        <fullName evidence="16">tRNA-uridine isomerase I</fullName>
    </alternativeName>
</protein>
<comment type="subunit">
    <text evidence="11">Monomer. Forms a complex with RARG and the SRA1 RNA in the nucleus.</text>
</comment>
<evidence type="ECO:0000256" key="7">
    <source>
        <dbReference type="ARBA" id="ARBA00023242"/>
    </source>
</evidence>
<comment type="similarity">
    <text evidence="3">Belongs to the tRNA pseudouridine synthase TruA family.</text>
</comment>
<name>A0AAD1RM15_PELCU</name>
<evidence type="ECO:0000313" key="22">
    <source>
        <dbReference type="Proteomes" id="UP001295444"/>
    </source>
</evidence>
<dbReference type="InterPro" id="IPR020103">
    <property type="entry name" value="PsdUridine_synth_cat_dom_sf"/>
</dbReference>
<accession>A0AAD1RM15</accession>
<dbReference type="InterPro" id="IPR041708">
    <property type="entry name" value="PUS1/PUS2-like"/>
</dbReference>
<dbReference type="FunFam" id="3.30.70.660:FF:000002">
    <property type="entry name" value="tRNA pseudouridine synthase"/>
    <property type="match status" value="1"/>
</dbReference>
<dbReference type="InterPro" id="IPR001406">
    <property type="entry name" value="PsdUridine_synth_TruA"/>
</dbReference>
<evidence type="ECO:0000256" key="3">
    <source>
        <dbReference type="ARBA" id="ARBA00009375"/>
    </source>
</evidence>
<proteinExistence type="inferred from homology"/>
<evidence type="ECO:0000256" key="12">
    <source>
        <dbReference type="ARBA" id="ARBA00066509"/>
    </source>
</evidence>
<comment type="subcellular location">
    <subcellularLocation>
        <location evidence="2">Nucleus</location>
    </subcellularLocation>
</comment>
<evidence type="ECO:0000256" key="6">
    <source>
        <dbReference type="ARBA" id="ARBA00023235"/>
    </source>
</evidence>
<dbReference type="CDD" id="cd02568">
    <property type="entry name" value="PseudoU_synth_PUS1_PUS2"/>
    <property type="match status" value="1"/>
</dbReference>
<evidence type="ECO:0000256" key="16">
    <source>
        <dbReference type="ARBA" id="ARBA00080849"/>
    </source>
</evidence>
<comment type="catalytic activity">
    <reaction evidence="1">
        <text>a uridine in mRNA = a pseudouridine in mRNA</text>
        <dbReference type="Rhea" id="RHEA:56644"/>
        <dbReference type="Rhea" id="RHEA-COMP:14658"/>
        <dbReference type="Rhea" id="RHEA-COMP:14659"/>
        <dbReference type="ChEBI" id="CHEBI:65314"/>
        <dbReference type="ChEBI" id="CHEBI:65315"/>
    </reaction>
</comment>
<evidence type="ECO:0000256" key="9">
    <source>
        <dbReference type="ARBA" id="ARBA00052184"/>
    </source>
</evidence>
<dbReference type="InterPro" id="IPR020097">
    <property type="entry name" value="PsdUridine_synth_TruA_a/b_dom"/>
</dbReference>
<reference evidence="21" key="1">
    <citation type="submission" date="2022-03" db="EMBL/GenBank/DDBJ databases">
        <authorList>
            <person name="Alioto T."/>
            <person name="Alioto T."/>
            <person name="Gomez Garrido J."/>
        </authorList>
    </citation>
    <scope>NUCLEOTIDE SEQUENCE</scope>
</reference>
<evidence type="ECO:0000256" key="11">
    <source>
        <dbReference type="ARBA" id="ARBA00064589"/>
    </source>
</evidence>
<organism evidence="21 22">
    <name type="scientific">Pelobates cultripes</name>
    <name type="common">Western spadefoot toad</name>
    <dbReference type="NCBI Taxonomy" id="61616"/>
    <lineage>
        <taxon>Eukaryota</taxon>
        <taxon>Metazoa</taxon>
        <taxon>Chordata</taxon>
        <taxon>Craniata</taxon>
        <taxon>Vertebrata</taxon>
        <taxon>Euteleostomi</taxon>
        <taxon>Amphibia</taxon>
        <taxon>Batrachia</taxon>
        <taxon>Anura</taxon>
        <taxon>Pelobatoidea</taxon>
        <taxon>Pelobatidae</taxon>
        <taxon>Pelobates</taxon>
    </lineage>
</organism>
<dbReference type="Gene3D" id="3.30.70.660">
    <property type="entry name" value="Pseudouridine synthase I, catalytic domain, C-terminal subdomain"/>
    <property type="match status" value="1"/>
</dbReference>
<gene>
    <name evidence="21" type="ORF">PECUL_23A043547</name>
</gene>
<dbReference type="SUPFAM" id="SSF55120">
    <property type="entry name" value="Pseudouridine synthase"/>
    <property type="match status" value="1"/>
</dbReference>
<evidence type="ECO:0000256" key="14">
    <source>
        <dbReference type="ARBA" id="ARBA00075153"/>
    </source>
</evidence>
<evidence type="ECO:0000313" key="21">
    <source>
        <dbReference type="EMBL" id="CAH2274110.1"/>
    </source>
</evidence>
<comment type="catalytic activity">
    <reaction evidence="8">
        <text>a uridine in tRNA = a pseudouridine in tRNA</text>
        <dbReference type="Rhea" id="RHEA:54572"/>
        <dbReference type="Rhea" id="RHEA-COMP:13339"/>
        <dbReference type="Rhea" id="RHEA-COMP:13934"/>
        <dbReference type="ChEBI" id="CHEBI:65314"/>
        <dbReference type="ChEBI" id="CHEBI:65315"/>
    </reaction>
</comment>
<evidence type="ECO:0000256" key="15">
    <source>
        <dbReference type="ARBA" id="ARBA00079087"/>
    </source>
</evidence>
<dbReference type="InterPro" id="IPR020094">
    <property type="entry name" value="TruA/RsuA/RluB/E/F_N"/>
</dbReference>
<dbReference type="GO" id="GO:0160147">
    <property type="term" value="F:tRNA pseudouridine(38-40) synthase activity"/>
    <property type="evidence" value="ECO:0007669"/>
    <property type="project" value="UniProtKB-EC"/>
</dbReference>
<dbReference type="Proteomes" id="UP001295444">
    <property type="component" value="Chromosome 03"/>
</dbReference>
<dbReference type="GO" id="GO:0005634">
    <property type="term" value="C:nucleus"/>
    <property type="evidence" value="ECO:0007669"/>
    <property type="project" value="UniProtKB-SubCell"/>
</dbReference>
<comment type="function">
    <text evidence="10">Pseudouridylate synthase that catalyzes pseudouridylation of tRNAs and mRNAs. Acts on positions 27/28 in the anticodon stem and also positions 34 and 36 in the anticodon of an intron containing tRNA. Also catalyzes pseudouridylation of mRNAs: mediates pseudouridylation of mRNAs with the consensus sequence 5'-UGUAG-3'. Acts as a regulator of pre-mRNA splicing by mediating pseudouridylation of pre-mRNAs at locations associated with alternatively spliced regions. Pseudouridylation of pre-mRNAs near splice sites directly regulates mRNA splicing and mRNA 3'-end processing. Involved in regulation of nuclear receptor activity through pseudouridylation of SRA1 mRNA.</text>
</comment>
<keyword evidence="7" id="KW-0539">Nucleus</keyword>
<dbReference type="AlphaFoldDB" id="A0AAD1RM15"/>